<dbReference type="AlphaFoldDB" id="A0A9P5U672"/>
<evidence type="ECO:0000313" key="1">
    <source>
        <dbReference type="EMBL" id="KAF9067487.1"/>
    </source>
</evidence>
<protein>
    <submittedName>
        <fullName evidence="1">Uncharacterized protein</fullName>
    </submittedName>
</protein>
<gene>
    <name evidence="1" type="ORF">BDP27DRAFT_1403780</name>
</gene>
<evidence type="ECO:0000313" key="2">
    <source>
        <dbReference type="Proteomes" id="UP000772434"/>
    </source>
</evidence>
<name>A0A9P5U672_9AGAR</name>
<dbReference type="OrthoDB" id="3061864at2759"/>
<reference evidence="1" key="1">
    <citation type="submission" date="2020-11" db="EMBL/GenBank/DDBJ databases">
        <authorList>
            <consortium name="DOE Joint Genome Institute"/>
            <person name="Ahrendt S."/>
            <person name="Riley R."/>
            <person name="Andreopoulos W."/>
            <person name="Labutti K."/>
            <person name="Pangilinan J."/>
            <person name="Ruiz-Duenas F.J."/>
            <person name="Barrasa J.M."/>
            <person name="Sanchez-Garcia M."/>
            <person name="Camarero S."/>
            <person name="Miyauchi S."/>
            <person name="Serrano A."/>
            <person name="Linde D."/>
            <person name="Babiker R."/>
            <person name="Drula E."/>
            <person name="Ayuso-Fernandez I."/>
            <person name="Pacheco R."/>
            <person name="Padilla G."/>
            <person name="Ferreira P."/>
            <person name="Barriuso J."/>
            <person name="Kellner H."/>
            <person name="Castanera R."/>
            <person name="Alfaro M."/>
            <person name="Ramirez L."/>
            <person name="Pisabarro A.G."/>
            <person name="Kuo A."/>
            <person name="Tritt A."/>
            <person name="Lipzen A."/>
            <person name="He G."/>
            <person name="Yan M."/>
            <person name="Ng V."/>
            <person name="Cullen D."/>
            <person name="Martin F."/>
            <person name="Rosso M.-N."/>
            <person name="Henrissat B."/>
            <person name="Hibbett D."/>
            <person name="Martinez A.T."/>
            <person name="Grigoriev I.V."/>
        </authorList>
    </citation>
    <scope>NUCLEOTIDE SEQUENCE</scope>
    <source>
        <strain evidence="1">AH 40177</strain>
    </source>
</reference>
<comment type="caution">
    <text evidence="1">The sequence shown here is derived from an EMBL/GenBank/DDBJ whole genome shotgun (WGS) entry which is preliminary data.</text>
</comment>
<organism evidence="1 2">
    <name type="scientific">Rhodocollybia butyracea</name>
    <dbReference type="NCBI Taxonomy" id="206335"/>
    <lineage>
        <taxon>Eukaryota</taxon>
        <taxon>Fungi</taxon>
        <taxon>Dikarya</taxon>
        <taxon>Basidiomycota</taxon>
        <taxon>Agaricomycotina</taxon>
        <taxon>Agaricomycetes</taxon>
        <taxon>Agaricomycetidae</taxon>
        <taxon>Agaricales</taxon>
        <taxon>Marasmiineae</taxon>
        <taxon>Omphalotaceae</taxon>
        <taxon>Rhodocollybia</taxon>
    </lineage>
</organism>
<keyword evidence="2" id="KW-1185">Reference proteome</keyword>
<dbReference type="Proteomes" id="UP000772434">
    <property type="component" value="Unassembled WGS sequence"/>
</dbReference>
<sequence>MIFPEELWQAIVEHLVYDIRFFEQQFPQLRWNYPVAQLIPLSLVSRQLRRICLPVMFAYVETNTKDTGRLKDHCIANQALAMSIRVLSIQEYRQLNFLDWPHEEKKFALIDLLPRLNNLLQLNLKNIFVGKLLLAAINNHTLPTIVVDLAWFGPAQGSFNLSKISLEVEDVSTNYERLFERLERYLSRGLQVTKLTVQSDRILAYALPKFTNLTEFGLVLHRQAVTVAWLVNLARSHPLLQKVTFTLSGVGRYLFRHETSIPYLHSFCERMRSSAVRKMTAVPSFALTRANNSVTSAAPSAMWVVTGLSLYVHDMSSAPVLQLVRSELPHISTLTIHHGQPSRGYHALPFVISLIQMFGYLDFGAKLVQQPGDFISFQVRPVIMQYASRLACEIPSIETFFISEKDDESSSRLNTSVWYIKGWSSGDELRHNGAKSEFYRVPELMTRDYVTERKEVVVPLNLEHLGSQYYTKSHRISATGTIRLVVWDTDDWVMTAKWYRN</sequence>
<dbReference type="EMBL" id="JADNRY010000072">
    <property type="protein sequence ID" value="KAF9067487.1"/>
    <property type="molecule type" value="Genomic_DNA"/>
</dbReference>
<accession>A0A9P5U672</accession>
<proteinExistence type="predicted"/>